<dbReference type="Gene3D" id="3.50.7.10">
    <property type="entry name" value="GroEL"/>
    <property type="match status" value="1"/>
</dbReference>
<dbReference type="FunFam" id="1.10.560.10:FF:000017">
    <property type="entry name" value="T-complex protein 1 subunit eta"/>
    <property type="match status" value="1"/>
</dbReference>
<dbReference type="Gene3D" id="3.30.260.10">
    <property type="entry name" value="TCP-1-like chaperonin intermediate domain"/>
    <property type="match status" value="1"/>
</dbReference>
<dbReference type="InterPro" id="IPR027413">
    <property type="entry name" value="GROEL-like_equatorial_sf"/>
</dbReference>
<dbReference type="SUPFAM" id="SSF48592">
    <property type="entry name" value="GroEL equatorial domain-like"/>
    <property type="match status" value="1"/>
</dbReference>
<evidence type="ECO:0000256" key="3">
    <source>
        <dbReference type="ARBA" id="ARBA00022840"/>
    </source>
</evidence>
<keyword evidence="4" id="KW-0143">Chaperone</keyword>
<dbReference type="Gene3D" id="1.10.560.10">
    <property type="entry name" value="GroEL-like equatorial domain"/>
    <property type="match status" value="1"/>
</dbReference>
<organism evidence="5">
    <name type="scientific">marine sediment metagenome</name>
    <dbReference type="NCBI Taxonomy" id="412755"/>
    <lineage>
        <taxon>unclassified sequences</taxon>
        <taxon>metagenomes</taxon>
        <taxon>ecological metagenomes</taxon>
    </lineage>
</organism>
<dbReference type="GO" id="GO:0005737">
    <property type="term" value="C:cytoplasm"/>
    <property type="evidence" value="ECO:0007669"/>
    <property type="project" value="UniProtKB-ARBA"/>
</dbReference>
<evidence type="ECO:0000256" key="2">
    <source>
        <dbReference type="ARBA" id="ARBA00022741"/>
    </source>
</evidence>
<evidence type="ECO:0000256" key="4">
    <source>
        <dbReference type="ARBA" id="ARBA00023186"/>
    </source>
</evidence>
<dbReference type="EMBL" id="LAZR01040055">
    <property type="protein sequence ID" value="KKL15467.1"/>
    <property type="molecule type" value="Genomic_DNA"/>
</dbReference>
<dbReference type="InterPro" id="IPR027409">
    <property type="entry name" value="GroEL-like_apical_dom_sf"/>
</dbReference>
<gene>
    <name evidence="5" type="ORF">LCGC14_2505290</name>
</gene>
<dbReference type="InterPro" id="IPR002423">
    <property type="entry name" value="Cpn60/GroEL/TCP-1"/>
</dbReference>
<dbReference type="InterPro" id="IPR017998">
    <property type="entry name" value="Chaperone_TCP-1"/>
</dbReference>
<evidence type="ECO:0000313" key="5">
    <source>
        <dbReference type="EMBL" id="KKL15467.1"/>
    </source>
</evidence>
<dbReference type="Pfam" id="PF00118">
    <property type="entry name" value="Cpn60_TCP1"/>
    <property type="match status" value="1"/>
</dbReference>
<comment type="caution">
    <text evidence="5">The sequence shown here is derived from an EMBL/GenBank/DDBJ whole genome shotgun (WGS) entry which is preliminary data.</text>
</comment>
<keyword evidence="2" id="KW-0547">Nucleotide-binding</keyword>
<dbReference type="PANTHER" id="PTHR11353">
    <property type="entry name" value="CHAPERONIN"/>
    <property type="match status" value="1"/>
</dbReference>
<dbReference type="InterPro" id="IPR027410">
    <property type="entry name" value="TCP-1-like_intermed_sf"/>
</dbReference>
<reference evidence="5" key="1">
    <citation type="journal article" date="2015" name="Nature">
        <title>Complex archaea that bridge the gap between prokaryotes and eukaryotes.</title>
        <authorList>
            <person name="Spang A."/>
            <person name="Saw J.H."/>
            <person name="Jorgensen S.L."/>
            <person name="Zaremba-Niedzwiedzka K."/>
            <person name="Martijn J."/>
            <person name="Lind A.E."/>
            <person name="van Eijk R."/>
            <person name="Schleper C."/>
            <person name="Guy L."/>
            <person name="Ettema T.J."/>
        </authorList>
    </citation>
    <scope>NUCLEOTIDE SEQUENCE</scope>
</reference>
<proteinExistence type="inferred from homology"/>
<dbReference type="GO" id="GO:0140662">
    <property type="term" value="F:ATP-dependent protein folding chaperone"/>
    <property type="evidence" value="ECO:0007669"/>
    <property type="project" value="InterPro"/>
</dbReference>
<protein>
    <recommendedName>
        <fullName evidence="6">Thermosome subunit</fullName>
    </recommendedName>
</protein>
<sequence length="182" mass="19915">LVEEEKNKEGSLTYVRGCPNKNAVCILLCGTTSHVLDEIRRAVTDSLGDVFDCYIDKKAVPGGGAIEMALSKRLIEYSMELSGREQLAVRKFADALESIPEALADNAGLDSINILTEMRNQHQKSSNYGLNLFTNKIEDTLKAGIIEPLKIKSQAISSASEVATMIIRIDDILASKDLENVQ</sequence>
<feature type="non-terminal residue" evidence="5">
    <location>
        <position position="1"/>
    </location>
</feature>
<evidence type="ECO:0000256" key="1">
    <source>
        <dbReference type="ARBA" id="ARBA00008020"/>
    </source>
</evidence>
<evidence type="ECO:0008006" key="6">
    <source>
        <dbReference type="Google" id="ProtNLM"/>
    </source>
</evidence>
<keyword evidence="3" id="KW-0067">ATP-binding</keyword>
<dbReference type="GO" id="GO:0032991">
    <property type="term" value="C:protein-containing complex"/>
    <property type="evidence" value="ECO:0007669"/>
    <property type="project" value="UniProtKB-ARBA"/>
</dbReference>
<name>A0A0F9BNQ7_9ZZZZ</name>
<dbReference type="AlphaFoldDB" id="A0A0F9BNQ7"/>
<accession>A0A0F9BNQ7</accession>
<comment type="similarity">
    <text evidence="1">Belongs to the TCP-1 chaperonin family.</text>
</comment>
<dbReference type="GO" id="GO:0005524">
    <property type="term" value="F:ATP binding"/>
    <property type="evidence" value="ECO:0007669"/>
    <property type="project" value="UniProtKB-KW"/>
</dbReference>